<evidence type="ECO:0000313" key="3">
    <source>
        <dbReference type="EMBL" id="SFC94638.1"/>
    </source>
</evidence>
<protein>
    <recommendedName>
        <fullName evidence="2">Antitoxin</fullName>
    </recommendedName>
</protein>
<dbReference type="EMBL" id="FOMJ01000001">
    <property type="protein sequence ID" value="SFC94638.1"/>
    <property type="molecule type" value="Genomic_DNA"/>
</dbReference>
<dbReference type="NCBIfam" id="TIGR01552">
    <property type="entry name" value="phd_fam"/>
    <property type="match status" value="1"/>
</dbReference>
<evidence type="ECO:0000313" key="4">
    <source>
        <dbReference type="Proteomes" id="UP000198611"/>
    </source>
</evidence>
<dbReference type="InterPro" id="IPR051405">
    <property type="entry name" value="phD/YefM_antitoxin"/>
</dbReference>
<evidence type="ECO:0000256" key="1">
    <source>
        <dbReference type="ARBA" id="ARBA00009981"/>
    </source>
</evidence>
<dbReference type="PANTHER" id="PTHR33713">
    <property type="entry name" value="ANTITOXIN YAFN-RELATED"/>
    <property type="match status" value="1"/>
</dbReference>
<dbReference type="Pfam" id="PF02604">
    <property type="entry name" value="PhdYeFM_antitox"/>
    <property type="match status" value="1"/>
</dbReference>
<name>A0A1I1NGM9_9GAMM</name>
<dbReference type="Gene3D" id="3.40.1620.10">
    <property type="entry name" value="YefM-like domain"/>
    <property type="match status" value="1"/>
</dbReference>
<dbReference type="InterPro" id="IPR036165">
    <property type="entry name" value="YefM-like_sf"/>
</dbReference>
<dbReference type="InterPro" id="IPR006442">
    <property type="entry name" value="Antitoxin_Phd/YefM"/>
</dbReference>
<comment type="function">
    <text evidence="2">Antitoxin component of a type II toxin-antitoxin (TA) system.</text>
</comment>
<reference evidence="3 4" key="1">
    <citation type="submission" date="2016-10" db="EMBL/GenBank/DDBJ databases">
        <authorList>
            <person name="de Groot N.N."/>
        </authorList>
    </citation>
    <scope>NUCLEOTIDE SEQUENCE [LARGE SCALE GENOMIC DNA]</scope>
    <source>
        <strain evidence="3 4">HL3</strain>
    </source>
</reference>
<dbReference type="STRING" id="1123397.SAMN05660831_00186"/>
<dbReference type="AlphaFoldDB" id="A0A1I1NGM9"/>
<dbReference type="Gene3D" id="6.10.250.330">
    <property type="match status" value="1"/>
</dbReference>
<organism evidence="3 4">
    <name type="scientific">Thiohalospira halophila DSM 15071</name>
    <dbReference type="NCBI Taxonomy" id="1123397"/>
    <lineage>
        <taxon>Bacteria</taxon>
        <taxon>Pseudomonadati</taxon>
        <taxon>Pseudomonadota</taxon>
        <taxon>Gammaproteobacteria</taxon>
        <taxon>Thiohalospirales</taxon>
        <taxon>Thiohalospiraceae</taxon>
        <taxon>Thiohalospira</taxon>
    </lineage>
</organism>
<dbReference type="Proteomes" id="UP000198611">
    <property type="component" value="Unassembled WGS sequence"/>
</dbReference>
<sequence>MDTISYTEARNRLKELLDRVETDHAPVRIERRGGSAAVIMAEEDFNGLQETLYLLGNPANAERLLQARARGEDDALSLEEAREKLTQ</sequence>
<keyword evidence="4" id="KW-1185">Reference proteome</keyword>
<dbReference type="PANTHER" id="PTHR33713:SF6">
    <property type="entry name" value="ANTITOXIN YEFM"/>
    <property type="match status" value="1"/>
</dbReference>
<gene>
    <name evidence="3" type="ORF">SAMN05660831_00186</name>
</gene>
<comment type="similarity">
    <text evidence="1 2">Belongs to the phD/YefM antitoxin family.</text>
</comment>
<proteinExistence type="inferred from homology"/>
<dbReference type="SUPFAM" id="SSF143120">
    <property type="entry name" value="YefM-like"/>
    <property type="match status" value="1"/>
</dbReference>
<evidence type="ECO:0000256" key="2">
    <source>
        <dbReference type="RuleBase" id="RU362080"/>
    </source>
</evidence>
<dbReference type="OrthoDB" id="9802003at2"/>
<dbReference type="RefSeq" id="WP_093426877.1">
    <property type="nucleotide sequence ID" value="NZ_FOMJ01000001.1"/>
</dbReference>
<accession>A0A1I1NGM9</accession>